<comment type="caution">
    <text evidence="3">The sequence shown here is derived from an EMBL/GenBank/DDBJ whole genome shotgun (WGS) entry which is preliminary data.</text>
</comment>
<dbReference type="InterPro" id="IPR029044">
    <property type="entry name" value="Nucleotide-diphossugar_trans"/>
</dbReference>
<name>A0A1A3NHN8_MYCAS</name>
<protein>
    <recommendedName>
        <fullName evidence="2">Glycosyltransferase 2-like domain-containing protein</fullName>
    </recommendedName>
</protein>
<organism evidence="3 4">
    <name type="scientific">Mycobacterium asiaticum</name>
    <dbReference type="NCBI Taxonomy" id="1790"/>
    <lineage>
        <taxon>Bacteria</taxon>
        <taxon>Bacillati</taxon>
        <taxon>Actinomycetota</taxon>
        <taxon>Actinomycetes</taxon>
        <taxon>Mycobacteriales</taxon>
        <taxon>Mycobacteriaceae</taxon>
        <taxon>Mycobacterium</taxon>
    </lineage>
</organism>
<feature type="domain" description="Glycosyltransferase 2-like" evidence="2">
    <location>
        <begin position="17"/>
        <end position="153"/>
    </location>
</feature>
<dbReference type="Proteomes" id="UP000093629">
    <property type="component" value="Unassembled WGS sequence"/>
</dbReference>
<feature type="region of interest" description="Disordered" evidence="1">
    <location>
        <begin position="336"/>
        <end position="359"/>
    </location>
</feature>
<proteinExistence type="predicted"/>
<evidence type="ECO:0000256" key="1">
    <source>
        <dbReference type="SAM" id="MobiDB-lite"/>
    </source>
</evidence>
<dbReference type="GO" id="GO:0016758">
    <property type="term" value="F:hexosyltransferase activity"/>
    <property type="evidence" value="ECO:0007669"/>
    <property type="project" value="UniProtKB-ARBA"/>
</dbReference>
<dbReference type="PANTHER" id="PTHR22916:SF3">
    <property type="entry name" value="UDP-GLCNAC:BETAGAL BETA-1,3-N-ACETYLGLUCOSAMINYLTRANSFERASE-LIKE PROTEIN 1"/>
    <property type="match status" value="1"/>
</dbReference>
<dbReference type="OrthoDB" id="9798249at2"/>
<dbReference type="PANTHER" id="PTHR22916">
    <property type="entry name" value="GLYCOSYLTRANSFERASE"/>
    <property type="match status" value="1"/>
</dbReference>
<dbReference type="RefSeq" id="WP_065156770.1">
    <property type="nucleotide sequence ID" value="NZ_LZLQ01000010.1"/>
</dbReference>
<dbReference type="Pfam" id="PF00535">
    <property type="entry name" value="Glycos_transf_2"/>
    <property type="match status" value="1"/>
</dbReference>
<dbReference type="FunFam" id="3.90.550.10:FF:000166">
    <property type="entry name" value="Probable sugar transferase"/>
    <property type="match status" value="1"/>
</dbReference>
<accession>A0A1A3NHN8</accession>
<dbReference type="Gene3D" id="3.90.550.10">
    <property type="entry name" value="Spore Coat Polysaccharide Biosynthesis Protein SpsA, Chain A"/>
    <property type="match status" value="1"/>
</dbReference>
<evidence type="ECO:0000313" key="3">
    <source>
        <dbReference type="EMBL" id="OBK19907.1"/>
    </source>
</evidence>
<dbReference type="SUPFAM" id="SSF53448">
    <property type="entry name" value="Nucleotide-diphospho-sugar transferases"/>
    <property type="match status" value="1"/>
</dbReference>
<keyword evidence="4" id="KW-1185">Reference proteome</keyword>
<dbReference type="EMBL" id="LZLQ01000010">
    <property type="protein sequence ID" value="OBK19907.1"/>
    <property type="molecule type" value="Genomic_DNA"/>
</dbReference>
<dbReference type="AlphaFoldDB" id="A0A1A3NHN8"/>
<reference evidence="3 4" key="1">
    <citation type="submission" date="2016-06" db="EMBL/GenBank/DDBJ databases">
        <authorList>
            <person name="Kjaerup R.B."/>
            <person name="Dalgaard T.S."/>
            <person name="Juul-Madsen H.R."/>
        </authorList>
    </citation>
    <scope>NUCLEOTIDE SEQUENCE [LARGE SCALE GENOMIC DNA]</scope>
    <source>
        <strain evidence="3 4">1245139.5</strain>
    </source>
</reference>
<dbReference type="InterPro" id="IPR001173">
    <property type="entry name" value="Glyco_trans_2-like"/>
</dbReference>
<sequence>MTKTLGSTSPPARPKVSIVSVTYNHESYIRDALDSFVAQQTDFPVEVVIADDASTDSTPKIIQEYADRHPDLFRPILRSENIGVLANFTDALSAARGEYLALCEGDDYWTDPLKLAKQVAYLDQHPETTVCFHPVRVSHEDGRVGDVEFPPKAWWHDFSVNALIARNFIQTNSVVYRRLARYDDIPAGIMPLDWYLHVRHAIGGGIAMLPETMAVYRRHPQGIWYLADTDRSKFWAVQGRSVIGTLDAMLGLFPGDDVREQIVGEVCAWALREIARVPGPEARTVLLEAITNYPRVAMLALQHHWTETPLRLAKRRFFAHTSSVKGLVRAARVKRQMQPGPVVAPPQASARHTARSRAR</sequence>
<evidence type="ECO:0000313" key="4">
    <source>
        <dbReference type="Proteomes" id="UP000093629"/>
    </source>
</evidence>
<evidence type="ECO:0000259" key="2">
    <source>
        <dbReference type="Pfam" id="PF00535"/>
    </source>
</evidence>
<gene>
    <name evidence="3" type="ORF">A5636_17125</name>
</gene>